<dbReference type="EMBL" id="BOOP01000001">
    <property type="protein sequence ID" value="GII35355.1"/>
    <property type="molecule type" value="Genomic_DNA"/>
</dbReference>
<reference evidence="2 3" key="1">
    <citation type="submission" date="2021-01" db="EMBL/GenBank/DDBJ databases">
        <title>Whole genome shotgun sequence of Planotetraspora phitsanulokensis NBRC 104273.</title>
        <authorList>
            <person name="Komaki H."/>
            <person name="Tamura T."/>
        </authorList>
    </citation>
    <scope>NUCLEOTIDE SEQUENCE [LARGE SCALE GENOMIC DNA]</scope>
    <source>
        <strain evidence="2 3">NBRC 104273</strain>
    </source>
</reference>
<dbReference type="AlphaFoldDB" id="A0A8J3UA68"/>
<accession>A0A8J3UA68</accession>
<dbReference type="Proteomes" id="UP000622547">
    <property type="component" value="Unassembled WGS sequence"/>
</dbReference>
<protein>
    <submittedName>
        <fullName evidence="2">Uncharacterized protein</fullName>
    </submittedName>
</protein>
<evidence type="ECO:0000313" key="3">
    <source>
        <dbReference type="Proteomes" id="UP000622547"/>
    </source>
</evidence>
<evidence type="ECO:0000313" key="2">
    <source>
        <dbReference type="EMBL" id="GII35355.1"/>
    </source>
</evidence>
<comment type="caution">
    <text evidence="2">The sequence shown here is derived from an EMBL/GenBank/DDBJ whole genome shotgun (WGS) entry which is preliminary data.</text>
</comment>
<name>A0A8J3UA68_9ACTN</name>
<organism evidence="2 3">
    <name type="scientific">Planotetraspora phitsanulokensis</name>
    <dbReference type="NCBI Taxonomy" id="575192"/>
    <lineage>
        <taxon>Bacteria</taxon>
        <taxon>Bacillati</taxon>
        <taxon>Actinomycetota</taxon>
        <taxon>Actinomycetes</taxon>
        <taxon>Streptosporangiales</taxon>
        <taxon>Streptosporangiaceae</taxon>
        <taxon>Planotetraspora</taxon>
    </lineage>
</organism>
<proteinExistence type="predicted"/>
<keyword evidence="3" id="KW-1185">Reference proteome</keyword>
<sequence length="63" mass="6400">MTGQDAFRDHAQVRIVAISTGKTQLVIMQKPAGGVREGAGAPREAVPGGAPRAVPDPSAGRHG</sequence>
<evidence type="ECO:0000256" key="1">
    <source>
        <dbReference type="SAM" id="MobiDB-lite"/>
    </source>
</evidence>
<gene>
    <name evidence="2" type="ORF">Pph01_03580</name>
</gene>
<feature type="region of interest" description="Disordered" evidence="1">
    <location>
        <begin position="33"/>
        <end position="63"/>
    </location>
</feature>